<dbReference type="FunFam" id="1.20.1250.20:FF:000003">
    <property type="entry name" value="Solute carrier family 17 member 3"/>
    <property type="match status" value="1"/>
</dbReference>
<dbReference type="GO" id="GO:0015293">
    <property type="term" value="F:symporter activity"/>
    <property type="evidence" value="ECO:0007669"/>
    <property type="project" value="UniProtKB-KW"/>
</dbReference>
<evidence type="ECO:0000256" key="21">
    <source>
        <dbReference type="ARBA" id="ARBA00056891"/>
    </source>
</evidence>
<dbReference type="PROSITE" id="PS50850">
    <property type="entry name" value="MFS"/>
    <property type="match status" value="1"/>
</dbReference>
<keyword evidence="8" id="KW-0769">Symport</keyword>
<dbReference type="GO" id="GO:0006820">
    <property type="term" value="P:monoatomic anion transport"/>
    <property type="evidence" value="ECO:0007669"/>
    <property type="project" value="TreeGrafter"/>
</dbReference>
<evidence type="ECO:0000256" key="19">
    <source>
        <dbReference type="ARBA" id="ARBA00051447"/>
    </source>
</evidence>
<evidence type="ECO:0000256" key="6">
    <source>
        <dbReference type="ARBA" id="ARBA00022475"/>
    </source>
</evidence>
<dbReference type="GO" id="GO:0005765">
    <property type="term" value="C:lysosomal membrane"/>
    <property type="evidence" value="ECO:0007669"/>
    <property type="project" value="UniProtKB-SubCell"/>
</dbReference>
<dbReference type="InterPro" id="IPR020846">
    <property type="entry name" value="MFS_dom"/>
</dbReference>
<name>A0A131Y161_IXORI</name>
<evidence type="ECO:0000256" key="8">
    <source>
        <dbReference type="ARBA" id="ARBA00022847"/>
    </source>
</evidence>
<feature type="transmembrane region" description="Helical" evidence="26">
    <location>
        <begin position="374"/>
        <end position="395"/>
    </location>
</feature>
<keyword evidence="12" id="KW-0325">Glycoprotein</keyword>
<evidence type="ECO:0000256" key="3">
    <source>
        <dbReference type="ARBA" id="ARBA00004638"/>
    </source>
</evidence>
<evidence type="ECO:0000259" key="27">
    <source>
        <dbReference type="PROSITE" id="PS50850"/>
    </source>
</evidence>
<evidence type="ECO:0000256" key="4">
    <source>
        <dbReference type="ARBA" id="ARBA00004656"/>
    </source>
</evidence>
<feature type="transmembrane region" description="Helical" evidence="26">
    <location>
        <begin position="407"/>
        <end position="429"/>
    </location>
</feature>
<comment type="subcellular location">
    <subcellularLocation>
        <location evidence="2">Basolateral cell membrane</location>
        <topology evidence="2">Multi-pass membrane protein</topology>
    </subcellularLocation>
    <subcellularLocation>
        <location evidence="3">Cytoplasmic vesicle</location>
        <location evidence="3">Secretory vesicle membrane</location>
        <topology evidence="3">Multi-pass membrane protein</topology>
    </subcellularLocation>
    <subcellularLocation>
        <location evidence="1">Cytoplasmic vesicle</location>
        <location evidence="1">Secretory vesicle</location>
        <location evidence="1">Synaptic vesicle membrane</location>
    </subcellularLocation>
    <subcellularLocation>
        <location evidence="4">Lysosome membrane</location>
    </subcellularLocation>
</comment>
<evidence type="ECO:0000313" key="28">
    <source>
        <dbReference type="EMBL" id="JAP71621.1"/>
    </source>
</evidence>
<evidence type="ECO:0000256" key="16">
    <source>
        <dbReference type="ARBA" id="ARBA00050554"/>
    </source>
</evidence>
<dbReference type="FunFam" id="1.20.1250.20:FF:000067">
    <property type="entry name" value="sialin isoform X2"/>
    <property type="match status" value="1"/>
</dbReference>
<evidence type="ECO:0000256" key="15">
    <source>
        <dbReference type="ARBA" id="ARBA00050101"/>
    </source>
</evidence>
<evidence type="ECO:0000256" key="26">
    <source>
        <dbReference type="SAM" id="Phobius"/>
    </source>
</evidence>
<evidence type="ECO:0000256" key="7">
    <source>
        <dbReference type="ARBA" id="ARBA00022692"/>
    </source>
</evidence>
<dbReference type="GO" id="GO:0016323">
    <property type="term" value="C:basolateral plasma membrane"/>
    <property type="evidence" value="ECO:0007669"/>
    <property type="project" value="UniProtKB-SubCell"/>
</dbReference>
<evidence type="ECO:0000256" key="24">
    <source>
        <dbReference type="ARBA" id="ARBA00081195"/>
    </source>
</evidence>
<dbReference type="GO" id="GO:0046942">
    <property type="term" value="P:carboxylic acid transport"/>
    <property type="evidence" value="ECO:0007669"/>
    <property type="project" value="UniProtKB-ARBA"/>
</dbReference>
<keyword evidence="13" id="KW-0458">Lysosome</keyword>
<comment type="catalytic activity">
    <reaction evidence="20">
        <text>D-glucuronate(out) + H(+)(out) = D-glucuronate(in) + H(+)(in)</text>
        <dbReference type="Rhea" id="RHEA:72591"/>
        <dbReference type="ChEBI" id="CHEBI:15378"/>
        <dbReference type="ChEBI" id="CHEBI:58720"/>
    </reaction>
    <physiologicalReaction direction="left-to-right" evidence="20">
        <dbReference type="Rhea" id="RHEA:72592"/>
    </physiologicalReaction>
</comment>
<dbReference type="InterPro" id="IPR011701">
    <property type="entry name" value="MFS"/>
</dbReference>
<feature type="transmembrane region" description="Helical" evidence="26">
    <location>
        <begin position="80"/>
        <end position="100"/>
    </location>
</feature>
<evidence type="ECO:0000256" key="25">
    <source>
        <dbReference type="ARBA" id="ARBA00081925"/>
    </source>
</evidence>
<evidence type="ECO:0000256" key="20">
    <source>
        <dbReference type="ARBA" id="ARBA00051612"/>
    </source>
</evidence>
<feature type="transmembrane region" description="Helical" evidence="26">
    <location>
        <begin position="284"/>
        <end position="304"/>
    </location>
</feature>
<feature type="transmembrane region" description="Helical" evidence="26">
    <location>
        <begin position="107"/>
        <end position="127"/>
    </location>
</feature>
<evidence type="ECO:0000256" key="23">
    <source>
        <dbReference type="ARBA" id="ARBA00080244"/>
    </source>
</evidence>
<comment type="function">
    <text evidence="21">Receptor for CM101, a polysaccharide produced by group B Streptococcus with antipathoangiogenic properties.</text>
</comment>
<dbReference type="EMBL" id="GEFM01004175">
    <property type="protein sequence ID" value="JAP71621.1"/>
    <property type="molecule type" value="mRNA"/>
</dbReference>
<protein>
    <recommendedName>
        <fullName evidence="22">Sialin</fullName>
    </recommendedName>
    <alternativeName>
        <fullName evidence="25">H(+)/nitrate cotransporter</fullName>
    </alternativeName>
    <alternativeName>
        <fullName evidence="23">H(+)/sialic acid cotransporter</fullName>
    </alternativeName>
    <alternativeName>
        <fullName evidence="24">Vesicular excitatory amino acid transporter</fullName>
    </alternativeName>
</protein>
<feature type="transmembrane region" description="Helical" evidence="26">
    <location>
        <begin position="351"/>
        <end position="368"/>
    </location>
</feature>
<evidence type="ECO:0000256" key="22">
    <source>
        <dbReference type="ARBA" id="ARBA00069713"/>
    </source>
</evidence>
<reference evidence="28" key="1">
    <citation type="submission" date="2016-02" db="EMBL/GenBank/DDBJ databases">
        <title>RNAseq analyses of the midgut from blood- or serum-fed Ixodes ricinus ticks.</title>
        <authorList>
            <person name="Perner J."/>
            <person name="Provaznik J."/>
            <person name="Schrenkova J."/>
            <person name="Urbanova V."/>
            <person name="Ribeiro J.M."/>
            <person name="Kopacek P."/>
        </authorList>
    </citation>
    <scope>NUCLEOTIDE SEQUENCE</scope>
    <source>
        <tissue evidence="28">Gut</tissue>
    </source>
</reference>
<organism evidence="28">
    <name type="scientific">Ixodes ricinus</name>
    <name type="common">Common tick</name>
    <name type="synonym">Acarus ricinus</name>
    <dbReference type="NCBI Taxonomy" id="34613"/>
    <lineage>
        <taxon>Eukaryota</taxon>
        <taxon>Metazoa</taxon>
        <taxon>Ecdysozoa</taxon>
        <taxon>Arthropoda</taxon>
        <taxon>Chelicerata</taxon>
        <taxon>Arachnida</taxon>
        <taxon>Acari</taxon>
        <taxon>Parasitiformes</taxon>
        <taxon>Ixodida</taxon>
        <taxon>Ixodoidea</taxon>
        <taxon>Ixodidae</taxon>
        <taxon>Ixodinae</taxon>
        <taxon>Ixodes</taxon>
    </lineage>
</organism>
<keyword evidence="5" id="KW-0813">Transport</keyword>
<evidence type="ECO:0000256" key="12">
    <source>
        <dbReference type="ARBA" id="ARBA00023180"/>
    </source>
</evidence>
<comment type="catalytic activity">
    <reaction evidence="18">
        <text>N-acetyl-L-aspartyl-L-glutamate(out) = N-acetyl-L-aspartyl-L-glutamate(in)</text>
        <dbReference type="Rhea" id="RHEA:72599"/>
        <dbReference type="ChEBI" id="CHEBI:76931"/>
    </reaction>
    <physiologicalReaction direction="left-to-right" evidence="18">
        <dbReference type="Rhea" id="RHEA:72600"/>
    </physiologicalReaction>
</comment>
<keyword evidence="6" id="KW-1003">Cell membrane</keyword>
<evidence type="ECO:0000256" key="9">
    <source>
        <dbReference type="ARBA" id="ARBA00022989"/>
    </source>
</evidence>
<keyword evidence="7 26" id="KW-0812">Transmembrane</keyword>
<keyword evidence="9 26" id="KW-1133">Transmembrane helix</keyword>
<evidence type="ECO:0000256" key="2">
    <source>
        <dbReference type="ARBA" id="ARBA00004554"/>
    </source>
</evidence>
<comment type="catalytic activity">
    <reaction evidence="16">
        <text>L-aspartate(out) = L-aspartate(in)</text>
        <dbReference type="Rhea" id="RHEA:66332"/>
        <dbReference type="ChEBI" id="CHEBI:29991"/>
    </reaction>
    <physiologicalReaction direction="left-to-right" evidence="16">
        <dbReference type="Rhea" id="RHEA:66333"/>
    </physiologicalReaction>
</comment>
<feature type="transmembrane region" description="Helical" evidence="26">
    <location>
        <begin position="201"/>
        <end position="218"/>
    </location>
</feature>
<dbReference type="PANTHER" id="PTHR11662">
    <property type="entry name" value="SOLUTE CARRIER FAMILY 17"/>
    <property type="match status" value="1"/>
</dbReference>
<keyword evidence="11 26" id="KW-0472">Membrane</keyword>
<keyword evidence="14" id="KW-0968">Cytoplasmic vesicle</keyword>
<evidence type="ECO:0000256" key="14">
    <source>
        <dbReference type="ARBA" id="ARBA00023329"/>
    </source>
</evidence>
<dbReference type="PANTHER" id="PTHR11662:SF399">
    <property type="entry name" value="FI19708P1-RELATED"/>
    <property type="match status" value="1"/>
</dbReference>
<comment type="catalytic activity">
    <reaction evidence="19">
        <text>L-glutamate(out) = L-glutamate(in)</text>
        <dbReference type="Rhea" id="RHEA:66336"/>
        <dbReference type="ChEBI" id="CHEBI:29985"/>
    </reaction>
    <physiologicalReaction direction="left-to-right" evidence="19">
        <dbReference type="Rhea" id="RHEA:66337"/>
    </physiologicalReaction>
</comment>
<evidence type="ECO:0000256" key="18">
    <source>
        <dbReference type="ARBA" id="ARBA00051403"/>
    </source>
</evidence>
<feature type="transmembrane region" description="Helical" evidence="26">
    <location>
        <begin position="441"/>
        <end position="460"/>
    </location>
</feature>
<feature type="non-terminal residue" evidence="28">
    <location>
        <position position="1"/>
    </location>
</feature>
<dbReference type="SUPFAM" id="SSF103473">
    <property type="entry name" value="MFS general substrate transporter"/>
    <property type="match status" value="1"/>
</dbReference>
<dbReference type="AlphaFoldDB" id="A0A131Y161"/>
<evidence type="ECO:0000256" key="1">
    <source>
        <dbReference type="ARBA" id="ARBA00004432"/>
    </source>
</evidence>
<accession>A0A131Y161</accession>
<evidence type="ECO:0000256" key="13">
    <source>
        <dbReference type="ARBA" id="ARBA00023228"/>
    </source>
</evidence>
<sequence length="499" mass="53046">PCRFVLTLFLFSGLLLAYALRFSLSVALVAMVNSTAIAAIGGAIADEGNLTTCHVELPLEGWEHARKEGPFPWSPGTQGLVLGAFFYGYTLTQIPGAFLAERFGGKWPFGLGLLCTATMTLLTPMAAKAGAHVLVAVRVIEGLGEGVTYPAMFSMVGRWAPPHERGSLLAVAYIGSNVGAILGMPLTALFCDTPGLGWEPAFYVFGAVGCAYFVMYAWRVRSDPHGDPWISDAELEYISRCRETLGPEDPKIQRVPTRPGPTPWGAILRSGPLLALTLSRFSSLWGQFTVLTGLPTYMTSVIHLPLGKNGLVNSVIFSAQSVGMLIGGFLGDHFRKKSYMPTTAIRKLFQTVSLVGAGLVLALVPWAGCNQMAVSSLLVLAMGIYGLAAGGVTPAIVDMAPAYAGTLYGICGTISNASGFLAPLVVGLITTPVPSLANWSVVFYLTSGIYLCGALVFLLFGSAELQPWAKPQVTTSSLAEPTDGRFEFTTSLAESFRMF</sequence>
<dbReference type="Gene3D" id="1.20.1250.20">
    <property type="entry name" value="MFS general substrate transporter like domains"/>
    <property type="match status" value="2"/>
</dbReference>
<evidence type="ECO:0000256" key="5">
    <source>
        <dbReference type="ARBA" id="ARBA00022448"/>
    </source>
</evidence>
<feature type="domain" description="Major facilitator superfamily (MFS) profile" evidence="27">
    <location>
        <begin position="5"/>
        <end position="465"/>
    </location>
</feature>
<feature type="transmembrane region" description="Helical" evidence="26">
    <location>
        <begin position="168"/>
        <end position="189"/>
    </location>
</feature>
<comment type="catalytic activity">
    <reaction evidence="15">
        <text>2 nitrate(out) + H(+)(out) = 2 nitrate(in) + H(+)(in)</text>
        <dbReference type="Rhea" id="RHEA:71539"/>
        <dbReference type="ChEBI" id="CHEBI:15378"/>
        <dbReference type="ChEBI" id="CHEBI:17632"/>
    </reaction>
    <physiologicalReaction direction="left-to-right" evidence="15">
        <dbReference type="Rhea" id="RHEA:71540"/>
    </physiologicalReaction>
</comment>
<evidence type="ECO:0000256" key="10">
    <source>
        <dbReference type="ARBA" id="ARBA00023018"/>
    </source>
</evidence>
<dbReference type="InterPro" id="IPR036259">
    <property type="entry name" value="MFS_trans_sf"/>
</dbReference>
<dbReference type="InterPro" id="IPR050382">
    <property type="entry name" value="MFS_Na/Anion_cotransporter"/>
</dbReference>
<evidence type="ECO:0000256" key="17">
    <source>
        <dbReference type="ARBA" id="ARBA00050625"/>
    </source>
</evidence>
<dbReference type="GO" id="GO:0030672">
    <property type="term" value="C:synaptic vesicle membrane"/>
    <property type="evidence" value="ECO:0007669"/>
    <property type="project" value="UniProtKB-SubCell"/>
</dbReference>
<comment type="catalytic activity">
    <reaction evidence="17">
        <text>N-acetylneuraminate(in) + H(+)(in) = N-acetylneuraminate(out) + H(+)(out)</text>
        <dbReference type="Rhea" id="RHEA:28987"/>
        <dbReference type="ChEBI" id="CHEBI:15378"/>
        <dbReference type="ChEBI" id="CHEBI:35418"/>
    </reaction>
    <physiologicalReaction direction="right-to-left" evidence="17">
        <dbReference type="Rhea" id="RHEA:28989"/>
    </physiologicalReaction>
</comment>
<dbReference type="Pfam" id="PF07690">
    <property type="entry name" value="MFS_1"/>
    <property type="match status" value="1"/>
</dbReference>
<proteinExistence type="evidence at transcript level"/>
<feature type="transmembrane region" description="Helical" evidence="26">
    <location>
        <begin position="310"/>
        <end position="330"/>
    </location>
</feature>
<evidence type="ECO:0000256" key="11">
    <source>
        <dbReference type="ARBA" id="ARBA00023136"/>
    </source>
</evidence>
<keyword evidence="10" id="KW-0770">Synapse</keyword>